<dbReference type="NCBIfam" id="TIGR00254">
    <property type="entry name" value="GGDEF"/>
    <property type="match status" value="1"/>
</dbReference>
<dbReference type="AlphaFoldDB" id="A0A1H0PS09"/>
<dbReference type="FunFam" id="3.30.70.270:FF:000001">
    <property type="entry name" value="Diguanylate cyclase domain protein"/>
    <property type="match status" value="1"/>
</dbReference>
<protein>
    <submittedName>
        <fullName evidence="6">PAS domain S-box-containing protein/diguanylate cyclase (GGDEF) domain-containing protein</fullName>
    </submittedName>
</protein>
<dbReference type="InterPro" id="IPR052155">
    <property type="entry name" value="Biofilm_reg_signaling"/>
</dbReference>
<dbReference type="Gene3D" id="3.30.450.20">
    <property type="entry name" value="PAS domain"/>
    <property type="match status" value="5"/>
</dbReference>
<dbReference type="CDD" id="cd00130">
    <property type="entry name" value="PAS"/>
    <property type="match status" value="2"/>
</dbReference>
<reference evidence="7" key="1">
    <citation type="submission" date="2016-10" db="EMBL/GenBank/DDBJ databases">
        <authorList>
            <person name="Varghese N."/>
            <person name="Submissions S."/>
        </authorList>
    </citation>
    <scope>NUCLEOTIDE SEQUENCE [LARGE SCALE GENOMIC DNA]</scope>
    <source>
        <strain evidence="7">DSM 17101</strain>
    </source>
</reference>
<name>A0A1H0PS09_9BURK</name>
<keyword evidence="7" id="KW-1185">Reference proteome</keyword>
<dbReference type="PROSITE" id="PS50883">
    <property type="entry name" value="EAL"/>
    <property type="match status" value="1"/>
</dbReference>
<dbReference type="EMBL" id="FNJL01000007">
    <property type="protein sequence ID" value="SDP07883.1"/>
    <property type="molecule type" value="Genomic_DNA"/>
</dbReference>
<dbReference type="InterPro" id="IPR029787">
    <property type="entry name" value="Nucleotide_cyclase"/>
</dbReference>
<dbReference type="PANTHER" id="PTHR44757:SF2">
    <property type="entry name" value="BIOFILM ARCHITECTURE MAINTENANCE PROTEIN MBAA"/>
    <property type="match status" value="1"/>
</dbReference>
<gene>
    <name evidence="6" type="ORF">SAMN04489708_10733</name>
</gene>
<dbReference type="SMART" id="SM00267">
    <property type="entry name" value="GGDEF"/>
    <property type="match status" value="1"/>
</dbReference>
<dbReference type="CDD" id="cd01948">
    <property type="entry name" value="EAL"/>
    <property type="match status" value="1"/>
</dbReference>
<dbReference type="Pfam" id="PF08447">
    <property type="entry name" value="PAS_3"/>
    <property type="match status" value="1"/>
</dbReference>
<keyword evidence="1" id="KW-0472">Membrane</keyword>
<dbReference type="PROSITE" id="PS50112">
    <property type="entry name" value="PAS"/>
    <property type="match status" value="1"/>
</dbReference>
<dbReference type="InterPro" id="IPR001633">
    <property type="entry name" value="EAL_dom"/>
</dbReference>
<dbReference type="PANTHER" id="PTHR44757">
    <property type="entry name" value="DIGUANYLATE CYCLASE DGCP"/>
    <property type="match status" value="1"/>
</dbReference>
<accession>A0A1H0PS09</accession>
<dbReference type="Pfam" id="PF00989">
    <property type="entry name" value="PAS"/>
    <property type="match status" value="2"/>
</dbReference>
<dbReference type="OrthoDB" id="9813903at2"/>
<dbReference type="InterPro" id="IPR013655">
    <property type="entry name" value="PAS_fold_3"/>
</dbReference>
<evidence type="ECO:0000313" key="7">
    <source>
        <dbReference type="Proteomes" id="UP000199317"/>
    </source>
</evidence>
<feature type="domain" description="PAC" evidence="3">
    <location>
        <begin position="507"/>
        <end position="559"/>
    </location>
</feature>
<feature type="domain" description="EAL" evidence="4">
    <location>
        <begin position="995"/>
        <end position="1249"/>
    </location>
</feature>
<dbReference type="PROSITE" id="PS50887">
    <property type="entry name" value="GGDEF"/>
    <property type="match status" value="1"/>
</dbReference>
<dbReference type="InterPro" id="IPR001610">
    <property type="entry name" value="PAC"/>
</dbReference>
<feature type="domain" description="PAS" evidence="2">
    <location>
        <begin position="560"/>
        <end position="609"/>
    </location>
</feature>
<dbReference type="RefSeq" id="WP_092833220.1">
    <property type="nucleotide sequence ID" value="NZ_FNJL01000007.1"/>
</dbReference>
<dbReference type="SMART" id="SM00086">
    <property type="entry name" value="PAC"/>
    <property type="match status" value="4"/>
</dbReference>
<dbReference type="SMART" id="SM00091">
    <property type="entry name" value="PAS"/>
    <property type="match status" value="4"/>
</dbReference>
<dbReference type="GO" id="GO:0003824">
    <property type="term" value="F:catalytic activity"/>
    <property type="evidence" value="ECO:0007669"/>
    <property type="project" value="UniProtKB-ARBA"/>
</dbReference>
<keyword evidence="1" id="KW-1133">Transmembrane helix</keyword>
<dbReference type="Proteomes" id="UP000199317">
    <property type="component" value="Unassembled WGS sequence"/>
</dbReference>
<dbReference type="SUPFAM" id="SSF55073">
    <property type="entry name" value="Nucleotide cyclase"/>
    <property type="match status" value="1"/>
</dbReference>
<dbReference type="InterPro" id="IPR000014">
    <property type="entry name" value="PAS"/>
</dbReference>
<dbReference type="SUPFAM" id="SSF55785">
    <property type="entry name" value="PYP-like sensor domain (PAS domain)"/>
    <property type="match status" value="5"/>
</dbReference>
<evidence type="ECO:0000259" key="4">
    <source>
        <dbReference type="PROSITE" id="PS50883"/>
    </source>
</evidence>
<evidence type="ECO:0000259" key="2">
    <source>
        <dbReference type="PROSITE" id="PS50112"/>
    </source>
</evidence>
<evidence type="ECO:0000259" key="3">
    <source>
        <dbReference type="PROSITE" id="PS50113"/>
    </source>
</evidence>
<dbReference type="Pfam" id="PF13426">
    <property type="entry name" value="PAS_9"/>
    <property type="match status" value="1"/>
</dbReference>
<feature type="domain" description="PAC" evidence="3">
    <location>
        <begin position="252"/>
        <end position="305"/>
    </location>
</feature>
<proteinExistence type="predicted"/>
<dbReference type="Pfam" id="PF00990">
    <property type="entry name" value="GGDEF"/>
    <property type="match status" value="1"/>
</dbReference>
<dbReference type="Pfam" id="PF00563">
    <property type="entry name" value="EAL"/>
    <property type="match status" value="1"/>
</dbReference>
<feature type="domain" description="GGDEF" evidence="5">
    <location>
        <begin position="853"/>
        <end position="986"/>
    </location>
</feature>
<sequence>MAGEAGLSFWLHLALVGLLAAVPPRFLAEPSTRRILPVLAGLVAGAASCGPLATAAWIDAVPTAVAALCFGLQAGAVSALVAALGGAVLLPAATPQAAGMLASACLLGLAWRQAQGRLPSRLAWLDLVGLGLMLSAAARAWNGHAPWAAFAGVLLLGGGAKLALGRANAANTLGRRQADLNAMLDASGGGRWEWFVQQRRLVCHGPVYETLGIETGGEGCPTQHWTALRHPDDTERLAAHLQHMVDGLETTFSAEYRMRDTEGRWRWIISRGQVCERDAHGKVLRMAGIHLDATALRQVQDAVRVSEGQHSVVYQMLPDPACVTRLEDGRCIDVNPAFSALFGVSRAAAVGRTSMDLGLWPSESARADMLAILRREGRVQRMPIQVQGAGAKVVPGLFSASRVTIGDEDCLVSVFQDLSAIQRAHDQLAAAHGLLMQAGRMAALGVWEHRHGQGLVYWSDVCFDIHGLPRGGPLPGPVEYLRDFVVAPFRNTLADLFRRGRQHGVGWSCEVQILRADDGRAVWVRVHAEPVLEGRAVTGVRGVMQDIDEWKRAAERLSQSEDRFMRIFELMPYPVLMSRRADGAYLMVNDAWERLTGISRDQALGRTAVELGLFSAGERRQLLDTMSGRTVHNALEITIHTRSGGDRTLLQSMHAAELDGTPVWLVSAHDITERKRNEDLIRDREALLSLTLSAASLGLWDWNISTGMVTGDARWRELQGMADTADHPAVEGVHWTSGMAPADIENVTDALERHVALPDTHFDATWQVATGPSALAGALPGRWVRNLGKIVGYDERGRPGRMLGVSIDVTSQRVQEDMLQQLAHFDALTGLPNRVQLARRLEQTMAQARTGGWQLGVAYLDLDRFKPVNDRLGHSAGDRLLVIVAGRLTRALRPVDCVARLGGDEFVLLMPELQSRADAEQLLRRLMENLAAPYTLGTERVTVTASVGYTLYPEDASDADTLLRHADHAMYGAKQGGRNRVQPFDAAQERARQTLREQAERMREALARGQFMLYLQPKVDMRSGTVVGAEALARWKHPDQGILPPGAFLHLIEGAELEAAFGEWVVDSALDLIERLRADGLELPVSVNISARHLQQAGFAHWLAGRMAQRPGIPHRLLDLEITESAALYDMDHVAPQLTQLRELGTTVSLDDFGTGYSSLSYLRRLPMDTLKLDRSFVHGMMSDRGDYAIVQGVIGLARSFGYSIVAEGVETEAQGLALMRLGCNLAQGYCISRPMAPEAFPEWVAQWRAPETWRPPAVV</sequence>
<dbReference type="InterPro" id="IPR000160">
    <property type="entry name" value="GGDEF_dom"/>
</dbReference>
<dbReference type="InterPro" id="IPR013767">
    <property type="entry name" value="PAS_fold"/>
</dbReference>
<dbReference type="InterPro" id="IPR035919">
    <property type="entry name" value="EAL_sf"/>
</dbReference>
<evidence type="ECO:0000313" key="6">
    <source>
        <dbReference type="EMBL" id="SDP07883.1"/>
    </source>
</evidence>
<evidence type="ECO:0000256" key="1">
    <source>
        <dbReference type="SAM" id="Phobius"/>
    </source>
</evidence>
<dbReference type="Gene3D" id="3.30.70.270">
    <property type="match status" value="1"/>
</dbReference>
<keyword evidence="1" id="KW-0812">Transmembrane</keyword>
<evidence type="ECO:0000259" key="5">
    <source>
        <dbReference type="PROSITE" id="PS50887"/>
    </source>
</evidence>
<dbReference type="GO" id="GO:0006355">
    <property type="term" value="P:regulation of DNA-templated transcription"/>
    <property type="evidence" value="ECO:0007669"/>
    <property type="project" value="InterPro"/>
</dbReference>
<organism evidence="6 7">
    <name type="scientific">Paracidovorax cattleyae</name>
    <dbReference type="NCBI Taxonomy" id="80868"/>
    <lineage>
        <taxon>Bacteria</taxon>
        <taxon>Pseudomonadati</taxon>
        <taxon>Pseudomonadota</taxon>
        <taxon>Betaproteobacteria</taxon>
        <taxon>Burkholderiales</taxon>
        <taxon>Comamonadaceae</taxon>
        <taxon>Paracidovorax</taxon>
    </lineage>
</organism>
<dbReference type="InterPro" id="IPR035965">
    <property type="entry name" value="PAS-like_dom_sf"/>
</dbReference>
<dbReference type="InterPro" id="IPR000700">
    <property type="entry name" value="PAS-assoc_C"/>
</dbReference>
<dbReference type="PROSITE" id="PS50113">
    <property type="entry name" value="PAC"/>
    <property type="match status" value="2"/>
</dbReference>
<dbReference type="Gene3D" id="3.20.20.450">
    <property type="entry name" value="EAL domain"/>
    <property type="match status" value="1"/>
</dbReference>
<dbReference type="SUPFAM" id="SSF141868">
    <property type="entry name" value="EAL domain-like"/>
    <property type="match status" value="1"/>
</dbReference>
<dbReference type="CDD" id="cd01949">
    <property type="entry name" value="GGDEF"/>
    <property type="match status" value="1"/>
</dbReference>
<feature type="transmembrane region" description="Helical" evidence="1">
    <location>
        <begin position="38"/>
        <end position="58"/>
    </location>
</feature>
<dbReference type="InterPro" id="IPR043128">
    <property type="entry name" value="Rev_trsase/Diguanyl_cyclase"/>
</dbReference>
<dbReference type="NCBIfam" id="TIGR00229">
    <property type="entry name" value="sensory_box"/>
    <property type="match status" value="3"/>
</dbReference>
<dbReference type="SMART" id="SM00052">
    <property type="entry name" value="EAL"/>
    <property type="match status" value="1"/>
</dbReference>
<feature type="transmembrane region" description="Helical" evidence="1">
    <location>
        <begin position="93"/>
        <end position="111"/>
    </location>
</feature>
<feature type="transmembrane region" description="Helical" evidence="1">
    <location>
        <begin position="65"/>
        <end position="87"/>
    </location>
</feature>